<proteinExistence type="predicted"/>
<dbReference type="AlphaFoldDB" id="A0A371D4N1"/>
<feature type="compositionally biased region" description="Low complexity" evidence="1">
    <location>
        <begin position="173"/>
        <end position="183"/>
    </location>
</feature>
<protein>
    <submittedName>
        <fullName evidence="2">Uncharacterized protein</fullName>
    </submittedName>
</protein>
<feature type="region of interest" description="Disordered" evidence="1">
    <location>
        <begin position="82"/>
        <end position="122"/>
    </location>
</feature>
<feature type="compositionally biased region" description="Low complexity" evidence="1">
    <location>
        <begin position="323"/>
        <end position="340"/>
    </location>
</feature>
<feature type="compositionally biased region" description="Polar residues" evidence="1">
    <location>
        <begin position="113"/>
        <end position="122"/>
    </location>
</feature>
<feature type="region of interest" description="Disordered" evidence="1">
    <location>
        <begin position="171"/>
        <end position="231"/>
    </location>
</feature>
<dbReference type="EMBL" id="KZ857418">
    <property type="protein sequence ID" value="RDX47461.1"/>
    <property type="molecule type" value="Genomic_DNA"/>
</dbReference>
<feature type="compositionally biased region" description="Low complexity" evidence="1">
    <location>
        <begin position="211"/>
        <end position="231"/>
    </location>
</feature>
<evidence type="ECO:0000256" key="1">
    <source>
        <dbReference type="SAM" id="MobiDB-lite"/>
    </source>
</evidence>
<evidence type="ECO:0000313" key="2">
    <source>
        <dbReference type="EMBL" id="RDX47461.1"/>
    </source>
</evidence>
<evidence type="ECO:0000313" key="3">
    <source>
        <dbReference type="Proteomes" id="UP000256964"/>
    </source>
</evidence>
<name>A0A371D4N1_9APHY</name>
<keyword evidence="3" id="KW-1185">Reference proteome</keyword>
<feature type="compositionally biased region" description="Basic and acidic residues" evidence="1">
    <location>
        <begin position="184"/>
        <end position="193"/>
    </location>
</feature>
<sequence>MRPIELPSIASITNGIGYPQDLRPRYEQVPLIPPGRWNEPNGSDGVVVDTVQIRNLLDWQGAHAPVAQPVPPASLTTTAIATPHPLPSGRVLSRDNEEPPMGRLTPSDGRATAPSSARHTSANVPPAYDSAWYYSARPPPPDPYVASMSVAGEFNHDPVFLHHPYPLIDPGMSRSSASANVSSRQDRPYDRRPLPPRNECVARSASTDTYSSAPAQSAMPPPAAVIRPSRSSNIRRSLNYASRFKSSGTGPVLSGPGLPEYRAGDVQSALDAAVRRSRHDGLLFQLDRAAAAACGDGHTQVRRSTAPVPPRPPTPPALGPLYTRAPLASRAPPSTSSSSPGNRTEGY</sequence>
<accession>A0A371D4N1</accession>
<feature type="compositionally biased region" description="Pro residues" evidence="1">
    <location>
        <begin position="307"/>
        <end position="318"/>
    </location>
</feature>
<organism evidence="2 3">
    <name type="scientific">Lentinus brumalis</name>
    <dbReference type="NCBI Taxonomy" id="2498619"/>
    <lineage>
        <taxon>Eukaryota</taxon>
        <taxon>Fungi</taxon>
        <taxon>Dikarya</taxon>
        <taxon>Basidiomycota</taxon>
        <taxon>Agaricomycotina</taxon>
        <taxon>Agaricomycetes</taxon>
        <taxon>Polyporales</taxon>
        <taxon>Polyporaceae</taxon>
        <taxon>Lentinus</taxon>
    </lineage>
</organism>
<feature type="region of interest" description="Disordered" evidence="1">
    <location>
        <begin position="293"/>
        <end position="347"/>
    </location>
</feature>
<dbReference type="Proteomes" id="UP000256964">
    <property type="component" value="Unassembled WGS sequence"/>
</dbReference>
<gene>
    <name evidence="2" type="ORF">OH76DRAFT_1484609</name>
</gene>
<reference evidence="2 3" key="1">
    <citation type="journal article" date="2018" name="Biotechnol. Biofuels">
        <title>Integrative visual omics of the white-rot fungus Polyporus brumalis exposes the biotechnological potential of its oxidative enzymes for delignifying raw plant biomass.</title>
        <authorList>
            <person name="Miyauchi S."/>
            <person name="Rancon A."/>
            <person name="Drula E."/>
            <person name="Hage H."/>
            <person name="Chaduli D."/>
            <person name="Favel A."/>
            <person name="Grisel S."/>
            <person name="Henrissat B."/>
            <person name="Herpoel-Gimbert I."/>
            <person name="Ruiz-Duenas F.J."/>
            <person name="Chevret D."/>
            <person name="Hainaut M."/>
            <person name="Lin J."/>
            <person name="Wang M."/>
            <person name="Pangilinan J."/>
            <person name="Lipzen A."/>
            <person name="Lesage-Meessen L."/>
            <person name="Navarro D."/>
            <person name="Riley R."/>
            <person name="Grigoriev I.V."/>
            <person name="Zhou S."/>
            <person name="Raouche S."/>
            <person name="Rosso M.N."/>
        </authorList>
    </citation>
    <scope>NUCLEOTIDE SEQUENCE [LARGE SCALE GENOMIC DNA]</scope>
    <source>
        <strain evidence="2 3">BRFM 1820</strain>
    </source>
</reference>